<organism evidence="1 2">
    <name type="scientific">Rhizophagus clarus</name>
    <dbReference type="NCBI Taxonomy" id="94130"/>
    <lineage>
        <taxon>Eukaryota</taxon>
        <taxon>Fungi</taxon>
        <taxon>Fungi incertae sedis</taxon>
        <taxon>Mucoromycota</taxon>
        <taxon>Glomeromycotina</taxon>
        <taxon>Glomeromycetes</taxon>
        <taxon>Glomerales</taxon>
        <taxon>Glomeraceae</taxon>
        <taxon>Rhizophagus</taxon>
    </lineage>
</organism>
<dbReference type="EMBL" id="BLAL01000194">
    <property type="protein sequence ID" value="GES90190.1"/>
    <property type="molecule type" value="Genomic_DNA"/>
</dbReference>
<name>A0A8H3LQ65_9GLOM</name>
<dbReference type="Proteomes" id="UP000615446">
    <property type="component" value="Unassembled WGS sequence"/>
</dbReference>
<sequence>MLQYNDKRYQTNISVNYDHASIKGIRQTKSYISYLTIFHDIRCGFPIDIRKKIPDGIGEEITTVQNGLTIIC</sequence>
<dbReference type="AlphaFoldDB" id="A0A8H3LQ65"/>
<gene>
    <name evidence="1" type="ORF">RCL2_001705500</name>
</gene>
<evidence type="ECO:0000313" key="1">
    <source>
        <dbReference type="EMBL" id="GES90190.1"/>
    </source>
</evidence>
<accession>A0A8H3LQ65</accession>
<proteinExistence type="predicted"/>
<comment type="caution">
    <text evidence="1">The sequence shown here is derived from an EMBL/GenBank/DDBJ whole genome shotgun (WGS) entry which is preliminary data.</text>
</comment>
<reference evidence="1" key="1">
    <citation type="submission" date="2019-10" db="EMBL/GenBank/DDBJ databases">
        <title>Conservation and host-specific expression of non-tandemly repeated heterogenous ribosome RNA gene in arbuscular mycorrhizal fungi.</title>
        <authorList>
            <person name="Maeda T."/>
            <person name="Kobayashi Y."/>
            <person name="Nakagawa T."/>
            <person name="Ezawa T."/>
            <person name="Yamaguchi K."/>
            <person name="Bino T."/>
            <person name="Nishimoto Y."/>
            <person name="Shigenobu S."/>
            <person name="Kawaguchi M."/>
        </authorList>
    </citation>
    <scope>NUCLEOTIDE SEQUENCE</scope>
    <source>
        <strain evidence="1">HR1</strain>
    </source>
</reference>
<protein>
    <submittedName>
        <fullName evidence="1">Uncharacterized protein</fullName>
    </submittedName>
</protein>
<evidence type="ECO:0000313" key="2">
    <source>
        <dbReference type="Proteomes" id="UP000615446"/>
    </source>
</evidence>